<dbReference type="Proteomes" id="UP000663881">
    <property type="component" value="Unassembled WGS sequence"/>
</dbReference>
<comment type="subcellular location">
    <subcellularLocation>
        <location evidence="1">Membrane</location>
    </subcellularLocation>
</comment>
<evidence type="ECO:0000313" key="9">
    <source>
        <dbReference type="Proteomes" id="UP000663881"/>
    </source>
</evidence>
<dbReference type="GO" id="GO:0016020">
    <property type="term" value="C:membrane"/>
    <property type="evidence" value="ECO:0007669"/>
    <property type="project" value="UniProtKB-SubCell"/>
</dbReference>
<accession>A0A819YI36</accession>
<feature type="transmembrane region" description="Helical" evidence="5">
    <location>
        <begin position="141"/>
        <end position="162"/>
    </location>
</feature>
<protein>
    <recommendedName>
        <fullName evidence="6">TMEM205-like domain-containing protein</fullName>
    </recommendedName>
</protein>
<keyword evidence="2 5" id="KW-0812">Transmembrane</keyword>
<dbReference type="PANTHER" id="PTHR23241:SF102">
    <property type="entry name" value="LD23009P"/>
    <property type="match status" value="1"/>
</dbReference>
<dbReference type="Pfam" id="PF13664">
    <property type="entry name" value="DUF4149"/>
    <property type="match status" value="1"/>
</dbReference>
<dbReference type="InterPro" id="IPR025423">
    <property type="entry name" value="TMEM205-like"/>
</dbReference>
<evidence type="ECO:0000256" key="1">
    <source>
        <dbReference type="ARBA" id="ARBA00004370"/>
    </source>
</evidence>
<sequence length="163" mass="18124">MSSVLLTLSSAAPYHLLSYGSLIGATLWHSFISSLIARKTLPRPQLGQLQSKLFPIYFSLQTALSGICLLTTKNRNAQIIFVIGIVGGLINLIVFGPWTIKLMNKRFTMERDEGKQYNEPDISNQFKALNKQFGMVHGCSMMINMIIALSLVVYPFIVSLVVV</sequence>
<evidence type="ECO:0000313" key="8">
    <source>
        <dbReference type="EMBL" id="CAF4156345.1"/>
    </source>
</evidence>
<keyword evidence="3 5" id="KW-1133">Transmembrane helix</keyword>
<dbReference type="InterPro" id="IPR053009">
    <property type="entry name" value="Xanthocillin_Biosynth-Assoc"/>
</dbReference>
<evidence type="ECO:0000313" key="7">
    <source>
        <dbReference type="EMBL" id="CAF0856544.1"/>
    </source>
</evidence>
<keyword evidence="4 5" id="KW-0472">Membrane</keyword>
<dbReference type="PANTHER" id="PTHR23241">
    <property type="entry name" value="LATE EMBRYOGENESIS ABUNDANT PLANTS LEA-RELATED"/>
    <property type="match status" value="1"/>
</dbReference>
<dbReference type="EMBL" id="CAJOAY010007016">
    <property type="protein sequence ID" value="CAF4156345.1"/>
    <property type="molecule type" value="Genomic_DNA"/>
</dbReference>
<comment type="caution">
    <text evidence="8">The sequence shown here is derived from an EMBL/GenBank/DDBJ whole genome shotgun (WGS) entry which is preliminary data.</text>
</comment>
<dbReference type="OrthoDB" id="1641132at2759"/>
<proteinExistence type="predicted"/>
<dbReference type="EMBL" id="CAJNON010000043">
    <property type="protein sequence ID" value="CAF0856544.1"/>
    <property type="molecule type" value="Genomic_DNA"/>
</dbReference>
<feature type="transmembrane region" description="Helical" evidence="5">
    <location>
        <begin position="12"/>
        <end position="32"/>
    </location>
</feature>
<organism evidence="8 9">
    <name type="scientific">Adineta steineri</name>
    <dbReference type="NCBI Taxonomy" id="433720"/>
    <lineage>
        <taxon>Eukaryota</taxon>
        <taxon>Metazoa</taxon>
        <taxon>Spiralia</taxon>
        <taxon>Gnathifera</taxon>
        <taxon>Rotifera</taxon>
        <taxon>Eurotatoria</taxon>
        <taxon>Bdelloidea</taxon>
        <taxon>Adinetida</taxon>
        <taxon>Adinetidae</taxon>
        <taxon>Adineta</taxon>
    </lineage>
</organism>
<dbReference type="Proteomes" id="UP000663891">
    <property type="component" value="Unassembled WGS sequence"/>
</dbReference>
<reference evidence="8" key="1">
    <citation type="submission" date="2021-02" db="EMBL/GenBank/DDBJ databases">
        <authorList>
            <person name="Nowell W R."/>
        </authorList>
    </citation>
    <scope>NUCLEOTIDE SEQUENCE</scope>
</reference>
<gene>
    <name evidence="8" type="ORF">OKA104_LOCUS38537</name>
    <name evidence="7" type="ORF">VCS650_LOCUS6961</name>
</gene>
<name>A0A819YI36_9BILA</name>
<evidence type="ECO:0000256" key="5">
    <source>
        <dbReference type="SAM" id="Phobius"/>
    </source>
</evidence>
<feature type="transmembrane region" description="Helical" evidence="5">
    <location>
        <begin position="78"/>
        <end position="100"/>
    </location>
</feature>
<evidence type="ECO:0000256" key="4">
    <source>
        <dbReference type="ARBA" id="ARBA00023136"/>
    </source>
</evidence>
<evidence type="ECO:0000256" key="3">
    <source>
        <dbReference type="ARBA" id="ARBA00022989"/>
    </source>
</evidence>
<evidence type="ECO:0000256" key="2">
    <source>
        <dbReference type="ARBA" id="ARBA00022692"/>
    </source>
</evidence>
<dbReference type="AlphaFoldDB" id="A0A819YI36"/>
<feature type="domain" description="TMEM205-like" evidence="6">
    <location>
        <begin position="17"/>
        <end position="106"/>
    </location>
</feature>
<evidence type="ECO:0000259" key="6">
    <source>
        <dbReference type="Pfam" id="PF13664"/>
    </source>
</evidence>